<dbReference type="Pfam" id="PF13193">
    <property type="entry name" value="AMP-binding_C"/>
    <property type="match status" value="1"/>
</dbReference>
<feature type="domain" description="AMP-dependent synthetase/ligase" evidence="3">
    <location>
        <begin position="53"/>
        <end position="434"/>
    </location>
</feature>
<evidence type="ECO:0000256" key="1">
    <source>
        <dbReference type="ARBA" id="ARBA00006432"/>
    </source>
</evidence>
<dbReference type="Gene3D" id="3.40.50.12780">
    <property type="entry name" value="N-terminal domain of ligase-like"/>
    <property type="match status" value="1"/>
</dbReference>
<dbReference type="InterPro" id="IPR020845">
    <property type="entry name" value="AMP-binding_CS"/>
</dbReference>
<dbReference type="InterPro" id="IPR025110">
    <property type="entry name" value="AMP-bd_C"/>
</dbReference>
<dbReference type="PROSITE" id="PS00455">
    <property type="entry name" value="AMP_BINDING"/>
    <property type="match status" value="1"/>
</dbReference>
<dbReference type="GO" id="GO:0031956">
    <property type="term" value="F:medium-chain fatty acid-CoA ligase activity"/>
    <property type="evidence" value="ECO:0007669"/>
    <property type="project" value="TreeGrafter"/>
</dbReference>
<accession>A0A8S0W5Y3</accession>
<evidence type="ECO:0000313" key="6">
    <source>
        <dbReference type="Proteomes" id="UP000467700"/>
    </source>
</evidence>
<comment type="similarity">
    <text evidence="1">Belongs to the ATP-dependent AMP-binding enzyme family.</text>
</comment>
<dbReference type="GO" id="GO:0006631">
    <property type="term" value="P:fatty acid metabolic process"/>
    <property type="evidence" value="ECO:0007669"/>
    <property type="project" value="TreeGrafter"/>
</dbReference>
<protein>
    <submittedName>
        <fullName evidence="5">Uncharacterized protein</fullName>
    </submittedName>
</protein>
<dbReference type="PANTHER" id="PTHR43201:SF5">
    <property type="entry name" value="MEDIUM-CHAIN ACYL-COA LIGASE ACSF2, MITOCHONDRIAL"/>
    <property type="match status" value="1"/>
</dbReference>
<dbReference type="InterPro" id="IPR045851">
    <property type="entry name" value="AMP-bd_C_sf"/>
</dbReference>
<dbReference type="SUPFAM" id="SSF56801">
    <property type="entry name" value="Acetyl-CoA synthetase-like"/>
    <property type="match status" value="1"/>
</dbReference>
<keyword evidence="2" id="KW-0436">Ligase</keyword>
<evidence type="ECO:0000259" key="4">
    <source>
        <dbReference type="Pfam" id="PF13193"/>
    </source>
</evidence>
<dbReference type="AlphaFoldDB" id="A0A8S0W5Y3"/>
<evidence type="ECO:0000256" key="2">
    <source>
        <dbReference type="ARBA" id="ARBA00022598"/>
    </source>
</evidence>
<dbReference type="OrthoDB" id="10253115at2759"/>
<comment type="caution">
    <text evidence="5">The sequence shown here is derived from an EMBL/GenBank/DDBJ whole genome shotgun (WGS) entry which is preliminary data.</text>
</comment>
<dbReference type="InterPro" id="IPR042099">
    <property type="entry name" value="ANL_N_sf"/>
</dbReference>
<name>A0A8S0W5Y3_CYCAE</name>
<dbReference type="EMBL" id="CACVBS010000001">
    <property type="protein sequence ID" value="CAA7257483.1"/>
    <property type="molecule type" value="Genomic_DNA"/>
</dbReference>
<sequence>MASSPKRSLAETEALLTAPGSIHETQTTLVDGRLYRVYKNLWPSLRDFWLAAVAQYSPDTYIVYEDGRLTYLQVHARAVKAAALLRNTYGVKKGDRVAICSRNCPEYLIVFWACHLLGAVSVLANAWLPLDPLGHCLAHTRCKIVILDPERADRLQSVIPKLLQETDTTNFLVFDSLGPPRRWKQFHSFEESLQRYPDDGMEVLNSAISILPEDNATIIFTSGTTGLPKGVLSTQRQFLTNVLNVLAGGFRAALRRGEDFPTKQRTVPQKATLVSVPLFHVTGSTSFSMMATATGMKIVLMRKWDVEEAVRLIKEENVSVAGGVPSMVTDLTLSSLVGHPLEGLLFGGAPAPDSLVRRARDAFPSATMIQAYGLTETNSIAVSFAGEDYIARPTSTGRASPVNDIKIVHDDTCLPPGAVGEVWLRGPNVMKEYWGEPEATNAVITKDGWLRTGDVGYLDQEGFLYIKDRLKDIIIRGGENIDSVSVENALYADPRVLEAAAVGVPDERLGELVAAVVSIRPADQGQVTEEMLIEQTRSRLPRFAVPVMIIILNTAFTRTPSGKIIKGELRKIARSHWELRRRGGNGNAVRQPLANL</sequence>
<feature type="domain" description="AMP-binding enzyme C-terminal" evidence="4">
    <location>
        <begin position="486"/>
        <end position="563"/>
    </location>
</feature>
<proteinExistence type="inferred from homology"/>
<evidence type="ECO:0000313" key="5">
    <source>
        <dbReference type="EMBL" id="CAA7257483.1"/>
    </source>
</evidence>
<dbReference type="PANTHER" id="PTHR43201">
    <property type="entry name" value="ACYL-COA SYNTHETASE"/>
    <property type="match status" value="1"/>
</dbReference>
<dbReference type="Proteomes" id="UP000467700">
    <property type="component" value="Unassembled WGS sequence"/>
</dbReference>
<keyword evidence="6" id="KW-1185">Reference proteome</keyword>
<dbReference type="InterPro" id="IPR000873">
    <property type="entry name" value="AMP-dep_synth/lig_dom"/>
</dbReference>
<dbReference type="Gene3D" id="3.30.300.30">
    <property type="match status" value="1"/>
</dbReference>
<organism evidence="5 6">
    <name type="scientific">Cyclocybe aegerita</name>
    <name type="common">Black poplar mushroom</name>
    <name type="synonym">Agrocybe aegerita</name>
    <dbReference type="NCBI Taxonomy" id="1973307"/>
    <lineage>
        <taxon>Eukaryota</taxon>
        <taxon>Fungi</taxon>
        <taxon>Dikarya</taxon>
        <taxon>Basidiomycota</taxon>
        <taxon>Agaricomycotina</taxon>
        <taxon>Agaricomycetes</taxon>
        <taxon>Agaricomycetidae</taxon>
        <taxon>Agaricales</taxon>
        <taxon>Agaricineae</taxon>
        <taxon>Bolbitiaceae</taxon>
        <taxon>Cyclocybe</taxon>
    </lineage>
</organism>
<dbReference type="Pfam" id="PF00501">
    <property type="entry name" value="AMP-binding"/>
    <property type="match status" value="1"/>
</dbReference>
<gene>
    <name evidence="5" type="ORF">AAE3_LOCUS584</name>
</gene>
<evidence type="ECO:0000259" key="3">
    <source>
        <dbReference type="Pfam" id="PF00501"/>
    </source>
</evidence>
<reference evidence="5 6" key="1">
    <citation type="submission" date="2020-01" db="EMBL/GenBank/DDBJ databases">
        <authorList>
            <person name="Gupta K D."/>
        </authorList>
    </citation>
    <scope>NUCLEOTIDE SEQUENCE [LARGE SCALE GENOMIC DNA]</scope>
</reference>